<dbReference type="Proteomes" id="UP001152087">
    <property type="component" value="Unassembled WGS sequence"/>
</dbReference>
<accession>A0A9W8QV12</accession>
<dbReference type="OrthoDB" id="65569at2759"/>
<proteinExistence type="predicted"/>
<reference evidence="1" key="1">
    <citation type="submission" date="2022-09" db="EMBL/GenBank/DDBJ databases">
        <title>Fusarium specimens isolated from Avocado Roots.</title>
        <authorList>
            <person name="Stajich J."/>
            <person name="Roper C."/>
            <person name="Heimlech-Rivalta G."/>
        </authorList>
    </citation>
    <scope>NUCLEOTIDE SEQUENCE</scope>
    <source>
        <strain evidence="1">A02</strain>
    </source>
</reference>
<sequence length="71" mass="8316">MGEALAKIEWKIYFIFIGIDNVRLYLTWRYFPEFQHLSLEEIDHIFETPGVHPVKTSKALHPKSKKASNNA</sequence>
<keyword evidence="2" id="KW-1185">Reference proteome</keyword>
<dbReference type="AlphaFoldDB" id="A0A9W8QV12"/>
<evidence type="ECO:0000313" key="1">
    <source>
        <dbReference type="EMBL" id="KAJ4177397.1"/>
    </source>
</evidence>
<dbReference type="Gene3D" id="1.20.1250.20">
    <property type="entry name" value="MFS general substrate transporter like domains"/>
    <property type="match status" value="1"/>
</dbReference>
<protein>
    <submittedName>
        <fullName evidence="1">Uncharacterized protein</fullName>
    </submittedName>
</protein>
<dbReference type="InterPro" id="IPR036259">
    <property type="entry name" value="MFS_trans_sf"/>
</dbReference>
<organism evidence="1 2">
    <name type="scientific">Fusarium falciforme</name>
    <dbReference type="NCBI Taxonomy" id="195108"/>
    <lineage>
        <taxon>Eukaryota</taxon>
        <taxon>Fungi</taxon>
        <taxon>Dikarya</taxon>
        <taxon>Ascomycota</taxon>
        <taxon>Pezizomycotina</taxon>
        <taxon>Sordariomycetes</taxon>
        <taxon>Hypocreomycetidae</taxon>
        <taxon>Hypocreales</taxon>
        <taxon>Nectriaceae</taxon>
        <taxon>Fusarium</taxon>
        <taxon>Fusarium solani species complex</taxon>
    </lineage>
</organism>
<comment type="caution">
    <text evidence="1">The sequence shown here is derived from an EMBL/GenBank/DDBJ whole genome shotgun (WGS) entry which is preliminary data.</text>
</comment>
<gene>
    <name evidence="1" type="ORF">NW755_013883</name>
</gene>
<evidence type="ECO:0000313" key="2">
    <source>
        <dbReference type="Proteomes" id="UP001152087"/>
    </source>
</evidence>
<dbReference type="EMBL" id="JAOQAV010000108">
    <property type="protein sequence ID" value="KAJ4177397.1"/>
    <property type="molecule type" value="Genomic_DNA"/>
</dbReference>
<name>A0A9W8QV12_9HYPO</name>